<feature type="transmembrane region" description="Helical" evidence="4">
    <location>
        <begin position="367"/>
        <end position="385"/>
    </location>
</feature>
<feature type="repeat" description="TPR" evidence="3">
    <location>
        <begin position="468"/>
        <end position="501"/>
    </location>
</feature>
<dbReference type="eggNOG" id="COG0457">
    <property type="taxonomic scope" value="Bacteria"/>
</dbReference>
<keyword evidence="1" id="KW-0677">Repeat</keyword>
<protein>
    <submittedName>
        <fullName evidence="5">Tetratricopeptide TPR_1 repeat-containing protein</fullName>
    </submittedName>
</protein>
<feature type="repeat" description="TPR" evidence="3">
    <location>
        <begin position="536"/>
        <end position="569"/>
    </location>
</feature>
<feature type="transmembrane region" description="Helical" evidence="4">
    <location>
        <begin position="182"/>
        <end position="200"/>
    </location>
</feature>
<dbReference type="PANTHER" id="PTHR44227">
    <property type="match status" value="1"/>
</dbReference>
<dbReference type="AlphaFoldDB" id="E8V3L8"/>
<evidence type="ECO:0000256" key="1">
    <source>
        <dbReference type="ARBA" id="ARBA00022737"/>
    </source>
</evidence>
<dbReference type="Proteomes" id="UP000006844">
    <property type="component" value="Chromosome"/>
</dbReference>
<keyword evidence="4" id="KW-0812">Transmembrane</keyword>
<sequence>MKKKAPKRAAVSTSVPSGTATIQARAEALLQCCGCHTSLCFAVAAAVWVLALYWKAFKAPFVYDDLEQILNNPALVSWRLTIARFFFLPVAFTSDFLGGGGFTYRPLYWVTFELDRQLWGINSVSGFHLTNLLLHWVNGVLLFQLLRRVNVSTRTAAIAAILWLGLPINTEAVVWISARAYLLSSFFLLLGLLCATSYLRREKHITLVCYFLLSMGAIFSHEEGFLLFPLTLLLIYGTRRGSRKLWIKLASVGLTADLVCGYVKYWIGAHGGEGSRSLWSVGTVFWKYLGWVLAPVHMSVERSTSLPPNTFSIAAIAAWVGLLALIGTAFLLRRKAPIAGTGIAWVCITLLPFCGFVFIYQGMGERFLYLASMGLTLALVSLTEINRKQWKGIVLGGLFLWTAWGVWRVRARVADWDSPVSLYQSSLEATPRSSVLWYNLGFSLRERGDLDKAIESYREAARLRPKYQRAFASIGEIYVQQDRPAAAIKEYEHALQLQSSDTKTVVNYAVALEAVGKNQLAEEQFKRAIRQLPNQSAAYIDLGNLYVQEDREDEAIQCFQKAIDNNPDDPLSYFDMGVLFQRKGQDDLALPFYKKVLRLKPDDPETLLYMSQLHVQPESN</sequence>
<dbReference type="InterPro" id="IPR052346">
    <property type="entry name" value="O-mannosyl-transferase_TMTC"/>
</dbReference>
<keyword evidence="4" id="KW-1133">Transmembrane helix</keyword>
<proteinExistence type="predicted"/>
<keyword evidence="6" id="KW-1185">Reference proteome</keyword>
<evidence type="ECO:0000256" key="4">
    <source>
        <dbReference type="SAM" id="Phobius"/>
    </source>
</evidence>
<name>E8V3L8_TERSS</name>
<feature type="repeat" description="TPR" evidence="3">
    <location>
        <begin position="434"/>
        <end position="467"/>
    </location>
</feature>
<organism evidence="5 6">
    <name type="scientific">Terriglobus saanensis (strain ATCC BAA-1853 / DSM 23119 / SP1PR4)</name>
    <dbReference type="NCBI Taxonomy" id="401053"/>
    <lineage>
        <taxon>Bacteria</taxon>
        <taxon>Pseudomonadati</taxon>
        <taxon>Acidobacteriota</taxon>
        <taxon>Terriglobia</taxon>
        <taxon>Terriglobales</taxon>
        <taxon>Acidobacteriaceae</taxon>
        <taxon>Terriglobus</taxon>
    </lineage>
</organism>
<dbReference type="InterPro" id="IPR011990">
    <property type="entry name" value="TPR-like_helical_dom_sf"/>
</dbReference>
<evidence type="ECO:0000256" key="3">
    <source>
        <dbReference type="PROSITE-ProRule" id="PRU00339"/>
    </source>
</evidence>
<keyword evidence="4" id="KW-0472">Membrane</keyword>
<feature type="transmembrane region" description="Helical" evidence="4">
    <location>
        <begin position="343"/>
        <end position="361"/>
    </location>
</feature>
<dbReference type="PANTHER" id="PTHR44227:SF3">
    <property type="entry name" value="PROTEIN O-MANNOSYL-TRANSFERASE TMTC4"/>
    <property type="match status" value="1"/>
</dbReference>
<feature type="transmembrane region" description="Helical" evidence="4">
    <location>
        <begin position="278"/>
        <end position="298"/>
    </location>
</feature>
<feature type="transmembrane region" description="Helical" evidence="4">
    <location>
        <begin position="310"/>
        <end position="331"/>
    </location>
</feature>
<dbReference type="SMART" id="SM00028">
    <property type="entry name" value="TPR"/>
    <property type="match status" value="5"/>
</dbReference>
<dbReference type="Gene3D" id="1.25.40.10">
    <property type="entry name" value="Tetratricopeptide repeat domain"/>
    <property type="match status" value="2"/>
</dbReference>
<feature type="transmembrane region" description="Helical" evidence="4">
    <location>
        <begin position="85"/>
        <end position="104"/>
    </location>
</feature>
<dbReference type="Pfam" id="PF13414">
    <property type="entry name" value="TPR_11"/>
    <property type="match status" value="2"/>
</dbReference>
<feature type="transmembrane region" description="Helical" evidence="4">
    <location>
        <begin position="392"/>
        <end position="409"/>
    </location>
</feature>
<accession>E8V3L8</accession>
<dbReference type="InterPro" id="IPR019734">
    <property type="entry name" value="TPR_rpt"/>
</dbReference>
<feature type="transmembrane region" description="Helical" evidence="4">
    <location>
        <begin position="124"/>
        <end position="143"/>
    </location>
</feature>
<dbReference type="PROSITE" id="PS50293">
    <property type="entry name" value="TPR_REGION"/>
    <property type="match status" value="2"/>
</dbReference>
<feature type="transmembrane region" description="Helical" evidence="4">
    <location>
        <begin position="155"/>
        <end position="176"/>
    </location>
</feature>
<gene>
    <name evidence="5" type="ordered locus">AciPR4_3956</name>
</gene>
<dbReference type="RefSeq" id="WP_013570435.1">
    <property type="nucleotide sequence ID" value="NC_014963.1"/>
</dbReference>
<dbReference type="SUPFAM" id="SSF48452">
    <property type="entry name" value="TPR-like"/>
    <property type="match status" value="1"/>
</dbReference>
<evidence type="ECO:0000313" key="6">
    <source>
        <dbReference type="Proteomes" id="UP000006844"/>
    </source>
</evidence>
<keyword evidence="2 3" id="KW-0802">TPR repeat</keyword>
<dbReference type="STRING" id="401053.AciPR4_3956"/>
<evidence type="ECO:0000313" key="5">
    <source>
        <dbReference type="EMBL" id="ADV84705.1"/>
    </source>
</evidence>
<feature type="transmembrane region" description="Helical" evidence="4">
    <location>
        <begin position="207"/>
        <end position="233"/>
    </location>
</feature>
<feature type="repeat" description="TPR" evidence="3">
    <location>
        <begin position="570"/>
        <end position="603"/>
    </location>
</feature>
<evidence type="ECO:0000256" key="2">
    <source>
        <dbReference type="ARBA" id="ARBA00022803"/>
    </source>
</evidence>
<dbReference type="EMBL" id="CP002467">
    <property type="protein sequence ID" value="ADV84705.1"/>
    <property type="molecule type" value="Genomic_DNA"/>
</dbReference>
<dbReference type="HOGENOM" id="CLU_011615_5_0_0"/>
<reference evidence="5 6" key="1">
    <citation type="journal article" date="2012" name="Stand. Genomic Sci.">
        <title>Complete genome sequence of Terriglobus saanensis type strain SP1PR4(T), an Acidobacteria from tundra soil.</title>
        <authorList>
            <person name="Rawat S.R."/>
            <person name="Mannisto M.K."/>
            <person name="Starovoytov V."/>
            <person name="Goodwin L."/>
            <person name="Nolan M."/>
            <person name="Hauser L."/>
            <person name="Land M."/>
            <person name="Davenport K.W."/>
            <person name="Woyke T."/>
            <person name="Haggblom M.M."/>
        </authorList>
    </citation>
    <scope>NUCLEOTIDE SEQUENCE</scope>
    <source>
        <strain evidence="6">ATCC BAA-1853 / DSM 23119 / SP1PR4</strain>
    </source>
</reference>
<feature type="transmembrane region" description="Helical" evidence="4">
    <location>
        <begin position="36"/>
        <end position="54"/>
    </location>
</feature>
<dbReference type="PROSITE" id="PS50005">
    <property type="entry name" value="TPR"/>
    <property type="match status" value="4"/>
</dbReference>
<dbReference type="OrthoDB" id="104668at2"/>
<dbReference type="KEGG" id="tsa:AciPR4_3956"/>